<dbReference type="PANTHER" id="PTHR42801">
    <property type="entry name" value="THIOREDOXIN-DEPENDENT PEROXIDE REDUCTASE"/>
    <property type="match status" value="1"/>
</dbReference>
<dbReference type="InterPro" id="IPR013766">
    <property type="entry name" value="Thioredoxin_domain"/>
</dbReference>
<dbReference type="AlphaFoldDB" id="A0A9W8JN14"/>
<gene>
    <name evidence="11" type="ORF">H1R20_g3258</name>
</gene>
<comment type="caution">
    <text evidence="11">The sequence shown here is derived from an EMBL/GenBank/DDBJ whole genome shotgun (WGS) entry which is preliminary data.</text>
</comment>
<keyword evidence="5" id="KW-1015">Disulfide bond</keyword>
<keyword evidence="6" id="KW-0676">Redox-active center</keyword>
<evidence type="ECO:0000313" key="12">
    <source>
        <dbReference type="Proteomes" id="UP001140091"/>
    </source>
</evidence>
<evidence type="ECO:0000256" key="4">
    <source>
        <dbReference type="ARBA" id="ARBA00023002"/>
    </source>
</evidence>
<dbReference type="EMBL" id="JANBPK010000733">
    <property type="protein sequence ID" value="KAJ2933805.1"/>
    <property type="molecule type" value="Genomic_DNA"/>
</dbReference>
<dbReference type="InterPro" id="IPR036249">
    <property type="entry name" value="Thioredoxin-like_sf"/>
</dbReference>
<dbReference type="PROSITE" id="PS51352">
    <property type="entry name" value="THIOREDOXIN_2"/>
    <property type="match status" value="1"/>
</dbReference>
<organism evidence="11 12">
    <name type="scientific">Candolleomyces eurysporus</name>
    <dbReference type="NCBI Taxonomy" id="2828524"/>
    <lineage>
        <taxon>Eukaryota</taxon>
        <taxon>Fungi</taxon>
        <taxon>Dikarya</taxon>
        <taxon>Basidiomycota</taxon>
        <taxon>Agaricomycotina</taxon>
        <taxon>Agaricomycetes</taxon>
        <taxon>Agaricomycetidae</taxon>
        <taxon>Agaricales</taxon>
        <taxon>Agaricineae</taxon>
        <taxon>Psathyrellaceae</taxon>
        <taxon>Candolleomyces</taxon>
    </lineage>
</organism>
<dbReference type="GO" id="GO:0045454">
    <property type="term" value="P:cell redox homeostasis"/>
    <property type="evidence" value="ECO:0007669"/>
    <property type="project" value="TreeGrafter"/>
</dbReference>
<dbReference type="CDD" id="cd03017">
    <property type="entry name" value="PRX_BCP"/>
    <property type="match status" value="1"/>
</dbReference>
<feature type="non-terminal residue" evidence="11">
    <location>
        <position position="1"/>
    </location>
</feature>
<dbReference type="InterPro" id="IPR000866">
    <property type="entry name" value="AhpC/TSA"/>
</dbReference>
<dbReference type="SUPFAM" id="SSF52833">
    <property type="entry name" value="Thioredoxin-like"/>
    <property type="match status" value="1"/>
</dbReference>
<evidence type="ECO:0000256" key="1">
    <source>
        <dbReference type="ARBA" id="ARBA00013017"/>
    </source>
</evidence>
<comment type="similarity">
    <text evidence="8">Belongs to the peroxiredoxin family. BCP/PrxQ subfamily.</text>
</comment>
<dbReference type="Proteomes" id="UP001140091">
    <property type="component" value="Unassembled WGS sequence"/>
</dbReference>
<accession>A0A9W8JN14</accession>
<evidence type="ECO:0000256" key="3">
    <source>
        <dbReference type="ARBA" id="ARBA00022862"/>
    </source>
</evidence>
<dbReference type="Pfam" id="PF00578">
    <property type="entry name" value="AhpC-TSA"/>
    <property type="match status" value="1"/>
</dbReference>
<evidence type="ECO:0000259" key="10">
    <source>
        <dbReference type="PROSITE" id="PS51352"/>
    </source>
</evidence>
<dbReference type="Gene3D" id="3.40.30.10">
    <property type="entry name" value="Glutaredoxin"/>
    <property type="match status" value="1"/>
</dbReference>
<name>A0A9W8JN14_9AGAR</name>
<dbReference type="EC" id="1.11.1.24" evidence="1"/>
<evidence type="ECO:0000256" key="7">
    <source>
        <dbReference type="ARBA" id="ARBA00032824"/>
    </source>
</evidence>
<dbReference type="PANTHER" id="PTHR42801:SF4">
    <property type="entry name" value="AHPC_TSA FAMILY PROTEIN"/>
    <property type="match status" value="1"/>
</dbReference>
<proteinExistence type="inferred from homology"/>
<sequence length="185" mass="20382">MTGFEDLIGKPAPSFTLPNYDGQPFEFMPGGSGLPTALLFYPQSGQHGPLNSISKQLTHPFVGSYGCTQQICSFRDAVIEQTTFKPENSQVIAISPDPVEKQKEFVEKQNIPFPVLSDTEKEVPKLYGIGKGLFGFAPIARVTFIVDKDGIIRDALDATMNYGAHQKFVDKWFQKLEGESATTES</sequence>
<evidence type="ECO:0000256" key="5">
    <source>
        <dbReference type="ARBA" id="ARBA00023157"/>
    </source>
</evidence>
<dbReference type="GO" id="GO:0005737">
    <property type="term" value="C:cytoplasm"/>
    <property type="evidence" value="ECO:0007669"/>
    <property type="project" value="TreeGrafter"/>
</dbReference>
<dbReference type="GO" id="GO:0008379">
    <property type="term" value="F:thioredoxin peroxidase activity"/>
    <property type="evidence" value="ECO:0007669"/>
    <property type="project" value="TreeGrafter"/>
</dbReference>
<keyword evidence="3" id="KW-0049">Antioxidant</keyword>
<evidence type="ECO:0000256" key="2">
    <source>
        <dbReference type="ARBA" id="ARBA00022559"/>
    </source>
</evidence>
<evidence type="ECO:0000256" key="9">
    <source>
        <dbReference type="ARBA" id="ARBA00049091"/>
    </source>
</evidence>
<reference evidence="11" key="1">
    <citation type="submission" date="2022-06" db="EMBL/GenBank/DDBJ databases">
        <title>Genome Sequence of Candolleomyces eurysporus.</title>
        <authorList>
            <person name="Buettner E."/>
        </authorList>
    </citation>
    <scope>NUCLEOTIDE SEQUENCE</scope>
    <source>
        <strain evidence="11">VTCC 930004</strain>
    </source>
</reference>
<dbReference type="GO" id="GO:0034599">
    <property type="term" value="P:cellular response to oxidative stress"/>
    <property type="evidence" value="ECO:0007669"/>
    <property type="project" value="TreeGrafter"/>
</dbReference>
<evidence type="ECO:0000256" key="8">
    <source>
        <dbReference type="ARBA" id="ARBA00038489"/>
    </source>
</evidence>
<feature type="domain" description="Thioredoxin" evidence="10">
    <location>
        <begin position="6"/>
        <end position="174"/>
    </location>
</feature>
<comment type="catalytic activity">
    <reaction evidence="9">
        <text>a hydroperoxide + [thioredoxin]-dithiol = an alcohol + [thioredoxin]-disulfide + H2O</text>
        <dbReference type="Rhea" id="RHEA:62620"/>
        <dbReference type="Rhea" id="RHEA-COMP:10698"/>
        <dbReference type="Rhea" id="RHEA-COMP:10700"/>
        <dbReference type="ChEBI" id="CHEBI:15377"/>
        <dbReference type="ChEBI" id="CHEBI:29950"/>
        <dbReference type="ChEBI" id="CHEBI:30879"/>
        <dbReference type="ChEBI" id="CHEBI:35924"/>
        <dbReference type="ChEBI" id="CHEBI:50058"/>
        <dbReference type="EC" id="1.11.1.24"/>
    </reaction>
</comment>
<evidence type="ECO:0000256" key="6">
    <source>
        <dbReference type="ARBA" id="ARBA00023284"/>
    </source>
</evidence>
<protein>
    <recommendedName>
        <fullName evidence="1">thioredoxin-dependent peroxiredoxin</fullName>
        <ecNumber evidence="1">1.11.1.24</ecNumber>
    </recommendedName>
    <alternativeName>
        <fullName evidence="7">Thioredoxin peroxidase</fullName>
    </alternativeName>
</protein>
<dbReference type="InterPro" id="IPR050924">
    <property type="entry name" value="Peroxiredoxin_BCP/PrxQ"/>
</dbReference>
<evidence type="ECO:0000313" key="11">
    <source>
        <dbReference type="EMBL" id="KAJ2933805.1"/>
    </source>
</evidence>
<dbReference type="OrthoDB" id="338622at2759"/>
<keyword evidence="12" id="KW-1185">Reference proteome</keyword>
<keyword evidence="4" id="KW-0560">Oxidoreductase</keyword>
<keyword evidence="2" id="KW-0575">Peroxidase</keyword>